<name>A0AAE3H8N1_9EURY</name>
<keyword evidence="4" id="KW-0288">FMN</keyword>
<dbReference type="AlphaFoldDB" id="A0AAE3H8N1"/>
<dbReference type="Proteomes" id="UP001206983">
    <property type="component" value="Unassembled WGS sequence"/>
</dbReference>
<reference evidence="7 8" key="1">
    <citation type="journal article" date="2011" name="Appl. Environ. Microbiol.">
        <title>Methanogenic archaea isolated from Taiwan's Chelungpu fault.</title>
        <authorList>
            <person name="Wu S.Y."/>
            <person name="Lai M.C."/>
        </authorList>
    </citation>
    <scope>NUCLEOTIDE SEQUENCE [LARGE SCALE GENOMIC DNA]</scope>
    <source>
        <strain evidence="7 8">St545Mb</strain>
    </source>
</reference>
<dbReference type="InterPro" id="IPR029039">
    <property type="entry name" value="Flavoprotein-like_sf"/>
</dbReference>
<evidence type="ECO:0000256" key="5">
    <source>
        <dbReference type="ARBA" id="ARBA00038292"/>
    </source>
</evidence>
<dbReference type="InterPro" id="IPR051796">
    <property type="entry name" value="ISF_SsuE-like"/>
</dbReference>
<keyword evidence="3" id="KW-0285">Flavoprotein</keyword>
<evidence type="ECO:0000256" key="2">
    <source>
        <dbReference type="ARBA" id="ARBA00001966"/>
    </source>
</evidence>
<dbReference type="Pfam" id="PF03358">
    <property type="entry name" value="FMN_red"/>
    <property type="match status" value="1"/>
</dbReference>
<comment type="cofactor">
    <cofactor evidence="1">
        <name>FMN</name>
        <dbReference type="ChEBI" id="CHEBI:58210"/>
    </cofactor>
</comment>
<dbReference type="PANTHER" id="PTHR43278:SF1">
    <property type="entry name" value="IRON-SULFUR FLAVOPROTEIN MJ1083"/>
    <property type="match status" value="1"/>
</dbReference>
<evidence type="ECO:0000259" key="6">
    <source>
        <dbReference type="Pfam" id="PF03358"/>
    </source>
</evidence>
<evidence type="ECO:0000256" key="4">
    <source>
        <dbReference type="ARBA" id="ARBA00022643"/>
    </source>
</evidence>
<evidence type="ECO:0000313" key="7">
    <source>
        <dbReference type="EMBL" id="MCQ6962207.1"/>
    </source>
</evidence>
<proteinExistence type="inferred from homology"/>
<comment type="similarity">
    <text evidence="5">Belongs to the SsuE family. Isf subfamily.</text>
</comment>
<evidence type="ECO:0000256" key="1">
    <source>
        <dbReference type="ARBA" id="ARBA00001917"/>
    </source>
</evidence>
<comment type="caution">
    <text evidence="7">The sequence shown here is derived from an EMBL/GenBank/DDBJ whole genome shotgun (WGS) entry which is preliminary data.</text>
</comment>
<evidence type="ECO:0000313" key="8">
    <source>
        <dbReference type="Proteomes" id="UP001206983"/>
    </source>
</evidence>
<dbReference type="SUPFAM" id="SSF52218">
    <property type="entry name" value="Flavoproteins"/>
    <property type="match status" value="1"/>
</dbReference>
<keyword evidence="8" id="KW-1185">Reference proteome</keyword>
<dbReference type="PANTHER" id="PTHR43278">
    <property type="entry name" value="NAD(P)H-DEPENDENT FMN-CONTAINING OXIDOREDUCTASE YWQN-RELATED"/>
    <property type="match status" value="1"/>
</dbReference>
<accession>A0AAE3H8N1</accession>
<protein>
    <submittedName>
        <fullName evidence="7">Iron-sulfur protein</fullName>
    </submittedName>
</protein>
<dbReference type="RefSeq" id="WP_256621978.1">
    <property type="nucleotide sequence ID" value="NZ_JTEO01000002.1"/>
</dbReference>
<dbReference type="InterPro" id="IPR005025">
    <property type="entry name" value="FMN_Rdtase-like_dom"/>
</dbReference>
<sequence>MKIVGIHSSPRGKNSNTLKLLDAALAGAADAGADIESIDITRLNISYCIACDVCHKKGGCPIKDDFNNVMDKLLAADGIILSSPNYIINITAQLKTLFDRSPRIVHEQLFEGKYGFSLTTTGSGDVDFVLKIMNDYMVICGGNTVGGVGCAMAEGPSVLEAAVENSHEMGKDLVKAIRENRQYPEQDTVHKMWKEGFKYAILNNKDQWAHNYDYWLEKSWI</sequence>
<evidence type="ECO:0000256" key="3">
    <source>
        <dbReference type="ARBA" id="ARBA00022630"/>
    </source>
</evidence>
<dbReference type="GO" id="GO:0016491">
    <property type="term" value="F:oxidoreductase activity"/>
    <property type="evidence" value="ECO:0007669"/>
    <property type="project" value="InterPro"/>
</dbReference>
<dbReference type="Gene3D" id="3.40.50.360">
    <property type="match status" value="1"/>
</dbReference>
<comment type="cofactor">
    <cofactor evidence="2">
        <name>[4Fe-4S] cluster</name>
        <dbReference type="ChEBI" id="CHEBI:49883"/>
    </cofactor>
</comment>
<gene>
    <name evidence="7" type="ORF">PV02_03495</name>
</gene>
<organism evidence="7 8">
    <name type="scientific">Methanolobus chelungpuianus</name>
    <dbReference type="NCBI Taxonomy" id="502115"/>
    <lineage>
        <taxon>Archaea</taxon>
        <taxon>Methanobacteriati</taxon>
        <taxon>Methanobacteriota</taxon>
        <taxon>Stenosarchaea group</taxon>
        <taxon>Methanomicrobia</taxon>
        <taxon>Methanosarcinales</taxon>
        <taxon>Methanosarcinaceae</taxon>
        <taxon>Methanolobus</taxon>
    </lineage>
</organism>
<feature type="domain" description="NADPH-dependent FMN reductase-like" evidence="6">
    <location>
        <begin position="1"/>
        <end position="148"/>
    </location>
</feature>
<dbReference type="EMBL" id="JTEO01000002">
    <property type="protein sequence ID" value="MCQ6962207.1"/>
    <property type="molecule type" value="Genomic_DNA"/>
</dbReference>